<proteinExistence type="predicted"/>
<evidence type="ECO:0000313" key="2">
    <source>
        <dbReference type="Proteomes" id="UP000247892"/>
    </source>
</evidence>
<sequence length="141" mass="15215">MADRLLGNLPWYRRVLRGHRLCTLLDAQAAKLDPAAYAMLAQTPVRDALRGLGFPPFLAGTLGEDTALGARCILGGVHRADLGATLRVLIALVCPELGACPTCLAVHTTFASPGLLRRLRVLAGYDRQLSRSRTGRTRNGR</sequence>
<reference evidence="1 2" key="1">
    <citation type="submission" date="2016-07" db="EMBL/GenBank/DDBJ databases">
        <title>Draft genome sequence of Prauserella sp. YIM 121212, isolated from alkaline soil.</title>
        <authorList>
            <person name="Ruckert C."/>
            <person name="Albersmeier A."/>
            <person name="Jiang C.-L."/>
            <person name="Jiang Y."/>
            <person name="Kalinowski J."/>
            <person name="Schneider O."/>
            <person name="Winkler A."/>
            <person name="Zotchev S.B."/>
        </authorList>
    </citation>
    <scope>NUCLEOTIDE SEQUENCE [LARGE SCALE GENOMIC DNA]</scope>
    <source>
        <strain evidence="1 2">YIM 121212</strain>
    </source>
</reference>
<keyword evidence="2" id="KW-1185">Reference proteome</keyword>
<gene>
    <name evidence="1" type="ORF">BA062_22205</name>
</gene>
<dbReference type="AlphaFoldDB" id="A0A318M5V4"/>
<accession>A0A318M5V4</accession>
<organism evidence="1 2">
    <name type="scientific">Prauserella flavalba</name>
    <dbReference type="NCBI Taxonomy" id="1477506"/>
    <lineage>
        <taxon>Bacteria</taxon>
        <taxon>Bacillati</taxon>
        <taxon>Actinomycetota</taxon>
        <taxon>Actinomycetes</taxon>
        <taxon>Pseudonocardiales</taxon>
        <taxon>Pseudonocardiaceae</taxon>
        <taxon>Prauserella</taxon>
    </lineage>
</organism>
<name>A0A318M5V4_9PSEU</name>
<comment type="caution">
    <text evidence="1">The sequence shown here is derived from an EMBL/GenBank/DDBJ whole genome shotgun (WGS) entry which is preliminary data.</text>
</comment>
<dbReference type="Proteomes" id="UP000247892">
    <property type="component" value="Unassembled WGS sequence"/>
</dbReference>
<evidence type="ECO:0000313" key="1">
    <source>
        <dbReference type="EMBL" id="PXY28858.1"/>
    </source>
</evidence>
<dbReference type="EMBL" id="MASU01000009">
    <property type="protein sequence ID" value="PXY28858.1"/>
    <property type="molecule type" value="Genomic_DNA"/>
</dbReference>
<protein>
    <submittedName>
        <fullName evidence="1">Uncharacterized protein</fullName>
    </submittedName>
</protein>